<reference evidence="10 11" key="5">
    <citation type="journal article" date="2011" name="ISME J.">
        <title>Dual transcriptional profiling of a bacterial/fungal confrontation: Collimonas fungivorans versus Aspergillus niger.</title>
        <authorList>
            <person name="Mela F."/>
            <person name="Fritsche K."/>
            <person name="de Boer W."/>
            <person name="van Veen J.A."/>
            <person name="de Graaff L.H."/>
            <person name="van den Berg M."/>
            <person name="Leveau J.H."/>
        </authorList>
    </citation>
    <scope>NUCLEOTIDE SEQUENCE [LARGE SCALE GENOMIC DNA]</scope>
    <source>
        <strain evidence="10 11">Ter331</strain>
    </source>
</reference>
<gene>
    <name evidence="10" type="ordered locus">CFU_3179</name>
</gene>
<keyword evidence="4 7" id="KW-0378">Hydrolase</keyword>
<keyword evidence="6 7" id="KW-0482">Metalloprotease</keyword>
<sequence length="679" mass="77129">MRKCMKPSSFFLPVTTASVATLLMLMLNQAAAQDAQRPLIPLLKAEDIPTLCDSTLTTLRKRVSALEKLSPAHAKDSKKVLTEWNDLQIAFEDLQGPVDILNNVSPDAKVRSTTEACLIDLNKLSTELFQNEKLYARFKAIQPVDPVEKKLRQDILYSFDDTGVSLAPEKRARMKAILDKLNELSQEFARNIRDNNQKLTFTPAEVQGMPEAYLARAKRDDKGNYLLGFDYPDYKPFMESADNSDARRRYQIAFANHGTPKNLPILKEAMDLRHEMATLFDLPSYADLVTRRRMVKNPQTVDKFLTEVQTAVTQLEIKEIEELRVFKSETLKTPLAETRLDRWDSEYWQQKIKQSRYKVDQEALRKYFPTDAAVPWILSVSSTLYGVEFKRVEVPVWHPDVQYYDVIDSSSKKRIAGIYLDLFPREGKYGHAAAWATRGVSTLAHRTPVSTLVTNFDRNGLNSDELETLVHEFGHVLHGVLSNTKYVTQAGTNVELDFVEAPSQMYEEWARRKESLTLLAGFCKSPCPTIDDALLQRLTAAHNYGRGIRYARQLLYAGYDMAIHNDKADQEQPLAVWQKMEGATPLGYVPGTEFPGQFGHLMGGYAAGYYGYMWSEVLALDMLSRYNGKLMNPEVGHLYRKDILSRGAEKPAGEMVSSFLGREPNSKAFFDEISGQRLH</sequence>
<reference evidence="10 11" key="4">
    <citation type="journal article" date="2010" name="Environ. Microbiol.">
        <title>The bacterial genus Collimonas: mycophagy, weathering and other adaptive solutions to life in oligotrophic soil environments.</title>
        <authorList>
            <person name="Leveau J.H."/>
            <person name="Uroz S."/>
            <person name="de Boer W."/>
        </authorList>
    </citation>
    <scope>NUCLEOTIDE SEQUENCE [LARGE SCALE GENOMIC DNA]</scope>
    <source>
        <strain evidence="10 11">Ter331</strain>
    </source>
</reference>
<feature type="chain" id="PRO_5003396592" evidence="8">
    <location>
        <begin position="33"/>
        <end position="679"/>
    </location>
</feature>
<dbReference type="GO" id="GO:0004222">
    <property type="term" value="F:metalloendopeptidase activity"/>
    <property type="evidence" value="ECO:0007669"/>
    <property type="project" value="InterPro"/>
</dbReference>
<evidence type="ECO:0000256" key="4">
    <source>
        <dbReference type="ARBA" id="ARBA00022801"/>
    </source>
</evidence>
<reference evidence="11" key="6">
    <citation type="submission" date="2011-05" db="EMBL/GenBank/DDBJ databases">
        <title>Complete sequence of Collimonas fungivorans Ter331.</title>
        <authorList>
            <person name="Leveau J.H."/>
        </authorList>
    </citation>
    <scope>NUCLEOTIDE SEQUENCE [LARGE SCALE GENOMIC DNA]</scope>
    <source>
        <strain evidence="11">Ter331</strain>
    </source>
</reference>
<dbReference type="InterPro" id="IPR045090">
    <property type="entry name" value="Pept_M3A_M3B"/>
</dbReference>
<evidence type="ECO:0000256" key="8">
    <source>
        <dbReference type="SAM" id="SignalP"/>
    </source>
</evidence>
<dbReference type="Gene3D" id="1.10.1370.40">
    <property type="match status" value="1"/>
</dbReference>
<dbReference type="HOGENOM" id="CLU_001805_2_1_4"/>
<dbReference type="InterPro" id="IPR024077">
    <property type="entry name" value="Neurolysin/TOP_dom2"/>
</dbReference>
<keyword evidence="8" id="KW-0732">Signal</keyword>
<evidence type="ECO:0000256" key="1">
    <source>
        <dbReference type="ARBA" id="ARBA00006040"/>
    </source>
</evidence>
<name>G0AA70_COLFT</name>
<keyword evidence="5 7" id="KW-0862">Zinc</keyword>
<feature type="domain" description="Peptidase M3A/M3B catalytic" evidence="9">
    <location>
        <begin position="237"/>
        <end position="673"/>
    </location>
</feature>
<reference evidence="10 11" key="3">
    <citation type="journal article" date="2008" name="FEMS Microbiol. Ecol.">
        <title>Identification and characterization of genes underlying chitinolysis in Collimonas fungivorans Ter331.</title>
        <authorList>
            <person name="Fritsche K."/>
            <person name="de Boer W."/>
            <person name="Gerards S."/>
            <person name="van den Berg M."/>
            <person name="van Veen J.A."/>
            <person name="Leveau J.H."/>
        </authorList>
    </citation>
    <scope>NUCLEOTIDE SEQUENCE [LARGE SCALE GENOMIC DNA]</scope>
    <source>
        <strain evidence="10 11">Ter331</strain>
    </source>
</reference>
<dbReference type="Pfam" id="PF01432">
    <property type="entry name" value="Peptidase_M3"/>
    <property type="match status" value="1"/>
</dbReference>
<dbReference type="PANTHER" id="PTHR11804">
    <property type="entry name" value="PROTEASE M3 THIMET OLIGOPEPTIDASE-RELATED"/>
    <property type="match status" value="1"/>
</dbReference>
<dbReference type="InterPro" id="IPR024079">
    <property type="entry name" value="MetalloPept_cat_dom_sf"/>
</dbReference>
<dbReference type="Gene3D" id="3.40.390.10">
    <property type="entry name" value="Collagenase (Catalytic Domain)"/>
    <property type="match status" value="1"/>
</dbReference>
<dbReference type="Proteomes" id="UP000008392">
    <property type="component" value="Chromosome"/>
</dbReference>
<protein>
    <submittedName>
        <fullName evidence="10">Thimet oligopeptidase</fullName>
        <ecNumber evidence="10">3.4.24.15</ecNumber>
    </submittedName>
</protein>
<dbReference type="InterPro" id="IPR001567">
    <property type="entry name" value="Pept_M3A_M3B_dom"/>
</dbReference>
<evidence type="ECO:0000256" key="7">
    <source>
        <dbReference type="RuleBase" id="RU003435"/>
    </source>
</evidence>
<dbReference type="CDD" id="cd06455">
    <property type="entry name" value="M3A_TOP"/>
    <property type="match status" value="1"/>
</dbReference>
<dbReference type="EC" id="3.4.24.15" evidence="10"/>
<dbReference type="SUPFAM" id="SSF55486">
    <property type="entry name" value="Metalloproteases ('zincins'), catalytic domain"/>
    <property type="match status" value="1"/>
</dbReference>
<evidence type="ECO:0000256" key="5">
    <source>
        <dbReference type="ARBA" id="ARBA00022833"/>
    </source>
</evidence>
<organism evidence="10 11">
    <name type="scientific">Collimonas fungivorans (strain Ter331)</name>
    <dbReference type="NCBI Taxonomy" id="1005048"/>
    <lineage>
        <taxon>Bacteria</taxon>
        <taxon>Pseudomonadati</taxon>
        <taxon>Pseudomonadota</taxon>
        <taxon>Betaproteobacteria</taxon>
        <taxon>Burkholderiales</taxon>
        <taxon>Oxalobacteraceae</taxon>
        <taxon>Collimonas</taxon>
    </lineage>
</organism>
<evidence type="ECO:0000313" key="11">
    <source>
        <dbReference type="Proteomes" id="UP000008392"/>
    </source>
</evidence>
<comment type="cofactor">
    <cofactor evidence="7">
        <name>Zn(2+)</name>
        <dbReference type="ChEBI" id="CHEBI:29105"/>
    </cofactor>
    <text evidence="7">Binds 1 zinc ion.</text>
</comment>
<dbReference type="GO" id="GO:0006518">
    <property type="term" value="P:peptide metabolic process"/>
    <property type="evidence" value="ECO:0007669"/>
    <property type="project" value="TreeGrafter"/>
</dbReference>
<evidence type="ECO:0000256" key="3">
    <source>
        <dbReference type="ARBA" id="ARBA00022723"/>
    </source>
</evidence>
<dbReference type="eggNOG" id="COG0339">
    <property type="taxonomic scope" value="Bacteria"/>
</dbReference>
<dbReference type="GO" id="GO:0006508">
    <property type="term" value="P:proteolysis"/>
    <property type="evidence" value="ECO:0007669"/>
    <property type="project" value="UniProtKB-KW"/>
</dbReference>
<dbReference type="PANTHER" id="PTHR11804:SF84">
    <property type="entry name" value="SACCHAROLYSIN"/>
    <property type="match status" value="1"/>
</dbReference>
<keyword evidence="11" id="KW-1185">Reference proteome</keyword>
<comment type="similarity">
    <text evidence="1 7">Belongs to the peptidase M3 family.</text>
</comment>
<evidence type="ECO:0000313" key="10">
    <source>
        <dbReference type="EMBL" id="AEK63004.1"/>
    </source>
</evidence>
<evidence type="ECO:0000259" key="9">
    <source>
        <dbReference type="Pfam" id="PF01432"/>
    </source>
</evidence>
<dbReference type="KEGG" id="cfu:CFU_3179"/>
<dbReference type="GO" id="GO:0046872">
    <property type="term" value="F:metal ion binding"/>
    <property type="evidence" value="ECO:0007669"/>
    <property type="project" value="UniProtKB-UniRule"/>
</dbReference>
<dbReference type="AlphaFoldDB" id="G0AA70"/>
<evidence type="ECO:0000256" key="6">
    <source>
        <dbReference type="ARBA" id="ARBA00023049"/>
    </source>
</evidence>
<feature type="signal peptide" evidence="8">
    <location>
        <begin position="1"/>
        <end position="32"/>
    </location>
</feature>
<dbReference type="Gene3D" id="1.10.1370.10">
    <property type="entry name" value="Neurolysin, domain 3"/>
    <property type="match status" value="1"/>
</dbReference>
<dbReference type="STRING" id="1005048.CFU_3179"/>
<evidence type="ECO:0000256" key="2">
    <source>
        <dbReference type="ARBA" id="ARBA00022670"/>
    </source>
</evidence>
<dbReference type="EMBL" id="CP002745">
    <property type="protein sequence ID" value="AEK63004.1"/>
    <property type="molecule type" value="Genomic_DNA"/>
</dbReference>
<keyword evidence="2 7" id="KW-0645">Protease</keyword>
<accession>G0AA70</accession>
<keyword evidence="3 7" id="KW-0479">Metal-binding</keyword>
<reference evidence="10 11" key="1">
    <citation type="journal article" date="2004" name="Environ. Microbiol.">
        <title>Phylogeny-function analysis of (meta)genomic libraries: screening for expression of ribosomal RNA genes by large-insert library fluorescent in situ hybridization (LIL-FISH).</title>
        <authorList>
            <person name="Leveau J.H."/>
            <person name="Gerards S."/>
            <person name="de Boer W."/>
            <person name="van Veen J.A."/>
        </authorList>
    </citation>
    <scope>NUCLEOTIDE SEQUENCE [LARGE SCALE GENOMIC DNA]</scope>
    <source>
        <strain evidence="10 11">Ter331</strain>
    </source>
</reference>
<reference evidence="10 11" key="2">
    <citation type="journal article" date="2006" name="J. Microbiol. Methods">
        <title>Genomic flank-sequencing of plasposon insertion sites for rapid identification of functional genes.</title>
        <authorList>
            <person name="Leveau J.H."/>
            <person name="Gerards S."/>
            <person name="Fritsche K."/>
            <person name="Zondag G."/>
            <person name="van Veen J.A."/>
        </authorList>
    </citation>
    <scope>NUCLEOTIDE SEQUENCE [LARGE SCALE GENOMIC DNA]</scope>
    <source>
        <strain evidence="10 11">Ter331</strain>
    </source>
</reference>
<proteinExistence type="inferred from homology"/>